<dbReference type="CDD" id="cd05401">
    <property type="entry name" value="NT_GlnE_GlnD_like"/>
    <property type="match status" value="1"/>
</dbReference>
<dbReference type="OrthoDB" id="9808528at2"/>
<organism evidence="5 8">
    <name type="scientific">Marinomonas gallaica</name>
    <dbReference type="NCBI Taxonomy" id="1806667"/>
    <lineage>
        <taxon>Bacteria</taxon>
        <taxon>Pseudomonadati</taxon>
        <taxon>Pseudomonadota</taxon>
        <taxon>Gammaproteobacteria</taxon>
        <taxon>Oceanospirillales</taxon>
        <taxon>Oceanospirillaceae</taxon>
        <taxon>Marinomonas</taxon>
    </lineage>
</organism>
<feature type="domain" description="CBS" evidence="4">
    <location>
        <begin position="160"/>
        <end position="218"/>
    </location>
</feature>
<dbReference type="PANTHER" id="PTHR43080">
    <property type="entry name" value="CBS DOMAIN-CONTAINING PROTEIN CBSX3, MITOCHONDRIAL"/>
    <property type="match status" value="1"/>
</dbReference>
<keyword evidence="7" id="KW-1185">Reference proteome</keyword>
<dbReference type="Pfam" id="PF00571">
    <property type="entry name" value="CBS"/>
    <property type="match status" value="2"/>
</dbReference>
<evidence type="ECO:0000313" key="6">
    <source>
        <dbReference type="EMBL" id="SBT20893.1"/>
    </source>
</evidence>
<dbReference type="GO" id="GO:0008773">
    <property type="term" value="F:[protein-PII] uridylyltransferase activity"/>
    <property type="evidence" value="ECO:0007669"/>
    <property type="project" value="InterPro"/>
</dbReference>
<dbReference type="EMBL" id="FLRB01000010">
    <property type="protein sequence ID" value="SBT20893.1"/>
    <property type="molecule type" value="Genomic_DNA"/>
</dbReference>
<reference evidence="6 7" key="2">
    <citation type="submission" date="2016-06" db="EMBL/GenBank/DDBJ databases">
        <authorList>
            <person name="Rodrigo-Torres L."/>
            <person name="Arahal D.R."/>
        </authorList>
    </citation>
    <scope>NUCLEOTIDE SEQUENCE [LARGE SCALE GENOMIC DNA]</scope>
    <source>
        <strain evidence="6 7">CECT 5116</strain>
    </source>
</reference>
<dbReference type="AlphaFoldDB" id="A0A1C3JVD4"/>
<dbReference type="Pfam" id="PF10335">
    <property type="entry name" value="DUF294_C"/>
    <property type="match status" value="1"/>
</dbReference>
<dbReference type="RefSeq" id="WP_067038451.1">
    <property type="nucleotide sequence ID" value="NZ_FLRA01000031.1"/>
</dbReference>
<dbReference type="PROSITE" id="PS51371">
    <property type="entry name" value="CBS"/>
    <property type="match status" value="2"/>
</dbReference>
<dbReference type="InterPro" id="IPR018490">
    <property type="entry name" value="cNMP-bd_dom_sf"/>
</dbReference>
<dbReference type="EMBL" id="FLRA01000031">
    <property type="protein sequence ID" value="SBT19204.1"/>
    <property type="molecule type" value="Genomic_DNA"/>
</dbReference>
<keyword evidence="5" id="KW-0413">Isomerase</keyword>
<dbReference type="InterPro" id="IPR018821">
    <property type="entry name" value="DUF294_put_nucleoTrafse_sb-bd"/>
</dbReference>
<dbReference type="Gene3D" id="2.60.120.10">
    <property type="entry name" value="Jelly Rolls"/>
    <property type="match status" value="1"/>
</dbReference>
<dbReference type="CDD" id="cd00038">
    <property type="entry name" value="CAP_ED"/>
    <property type="match status" value="1"/>
</dbReference>
<accession>A0A1C3JVD4</accession>
<evidence type="ECO:0000313" key="8">
    <source>
        <dbReference type="Proteomes" id="UP000092871"/>
    </source>
</evidence>
<proteinExistence type="predicted"/>
<dbReference type="InterPro" id="IPR051257">
    <property type="entry name" value="Diverse_CBS-Domain"/>
</dbReference>
<dbReference type="PANTHER" id="PTHR43080:SF2">
    <property type="entry name" value="CBS DOMAIN-CONTAINING PROTEIN"/>
    <property type="match status" value="1"/>
</dbReference>
<dbReference type="SMART" id="SM00116">
    <property type="entry name" value="CBS"/>
    <property type="match status" value="2"/>
</dbReference>
<dbReference type="Gene3D" id="3.10.580.10">
    <property type="entry name" value="CBS-domain"/>
    <property type="match status" value="1"/>
</dbReference>
<dbReference type="InterPro" id="IPR014710">
    <property type="entry name" value="RmlC-like_jellyroll"/>
</dbReference>
<dbReference type="PROSITE" id="PS50042">
    <property type="entry name" value="CNMP_BINDING_3"/>
    <property type="match status" value="1"/>
</dbReference>
<evidence type="ECO:0000256" key="1">
    <source>
        <dbReference type="ARBA" id="ARBA00023122"/>
    </source>
</evidence>
<dbReference type="InterPro" id="IPR046342">
    <property type="entry name" value="CBS_dom_sf"/>
</dbReference>
<dbReference type="InterPro" id="IPR000644">
    <property type="entry name" value="CBS_dom"/>
</dbReference>
<dbReference type="Proteomes" id="UP000092871">
    <property type="component" value="Unassembled WGS sequence"/>
</dbReference>
<evidence type="ECO:0000313" key="7">
    <source>
        <dbReference type="Proteomes" id="UP000092840"/>
    </source>
</evidence>
<dbReference type="SUPFAM" id="SSF54631">
    <property type="entry name" value="CBS-domain pair"/>
    <property type="match status" value="1"/>
</dbReference>
<evidence type="ECO:0000259" key="3">
    <source>
        <dbReference type="PROSITE" id="PS50042"/>
    </source>
</evidence>
<dbReference type="InterPro" id="IPR000595">
    <property type="entry name" value="cNMP-bd_dom"/>
</dbReference>
<gene>
    <name evidence="5" type="primary">kdsD_3</name>
    <name evidence="6" type="synonym">kdsD_2</name>
    <name evidence="5" type="ORF">MGA5115_03366</name>
    <name evidence="6" type="ORF">MGA5116_01480</name>
</gene>
<feature type="domain" description="CBS" evidence="4">
    <location>
        <begin position="224"/>
        <end position="281"/>
    </location>
</feature>
<sequence>MAAIDIPEVLKFIDSTPPFSGLTSVQQKQLLGGVELTYVRQGEKLNLEGTRATLHLIRRGACEIRSAKGGLVDKLADGDCFGVSSVLEQNPDGLQVVVLEDSLIYRFQKDGFQTLLQENEEFALFFAHTRSSRLRKLSRAHATDLATPVLQLSTSISQIMARNLITASVTDTVQQAASVMTDARVSSILVLEKNRLVGIVTDRDLRSRVLAVGASADLPLCDVMTHAPASIDPRSLVMHAQTLMSEKNIHHLPVVESDHTPVGMITAADLLRHQELSPLLLINQINRQTDITSLREVCQQLTNLIVNLILTDMKTTDIGSVIAAISDSLTRRIIELGIERYGTAPFAFQFLVFGSQARKDQSLGSDQDNGMMLSQEPTPEQAEYFAKLAQFICDGLAQCGIRSCPGDIMASNKKWRLTQEGWKKAFANWIEASSPSSLLNASIFFDIRCVYGDENGVTELIQDMQSRVAKTSLFLATLTRTATASKPPIGFFRNFLLESSGEHKHQLDLKHQGLALINDLARIYGLGCKRYHVATKDRLEQAAREKLMGLDIARNLMDAWDGLNELRLQAQRQHWQTTGEPSAYLDPTELSSLERKHLKSTFAIIADGQSAALQRFARGYA</sequence>
<dbReference type="Pfam" id="PF03445">
    <property type="entry name" value="DUF294"/>
    <property type="match status" value="1"/>
</dbReference>
<dbReference type="InterPro" id="IPR005105">
    <property type="entry name" value="GlnD_Uridyltrans_N"/>
</dbReference>
<evidence type="ECO:0000256" key="2">
    <source>
        <dbReference type="PROSITE-ProRule" id="PRU00703"/>
    </source>
</evidence>
<reference evidence="5 8" key="1">
    <citation type="submission" date="2016-06" db="EMBL/GenBank/DDBJ databases">
        <authorList>
            <person name="Kjaerup R.B."/>
            <person name="Dalgaard T.S."/>
            <person name="Juul-Madsen H.R."/>
        </authorList>
    </citation>
    <scope>NUCLEOTIDE SEQUENCE [LARGE SCALE GENOMIC DNA]</scope>
    <source>
        <strain evidence="5 8">CECT 5115</strain>
    </source>
</reference>
<protein>
    <submittedName>
        <fullName evidence="5">Arabinose 5-phosphate isomerase KdsD</fullName>
        <ecNumber evidence="5">5.3.1.13</ecNumber>
    </submittedName>
</protein>
<dbReference type="GO" id="GO:0019146">
    <property type="term" value="F:arabinose-5-phosphate isomerase activity"/>
    <property type="evidence" value="ECO:0007669"/>
    <property type="project" value="UniProtKB-EC"/>
</dbReference>
<dbReference type="CDD" id="cd04587">
    <property type="entry name" value="CBS_pair_CAP-ED_NT_Pol-beta-like_DUF294_assoc"/>
    <property type="match status" value="1"/>
</dbReference>
<evidence type="ECO:0000313" key="5">
    <source>
        <dbReference type="EMBL" id="SBT19204.1"/>
    </source>
</evidence>
<evidence type="ECO:0000259" key="4">
    <source>
        <dbReference type="PROSITE" id="PS51371"/>
    </source>
</evidence>
<keyword evidence="1 2" id="KW-0129">CBS domain</keyword>
<dbReference type="SUPFAM" id="SSF51206">
    <property type="entry name" value="cAMP-binding domain-like"/>
    <property type="match status" value="1"/>
</dbReference>
<dbReference type="Proteomes" id="UP000092840">
    <property type="component" value="Unassembled WGS sequence"/>
</dbReference>
<dbReference type="EC" id="5.3.1.13" evidence="5"/>
<feature type="domain" description="Cyclic nucleotide-binding" evidence="3">
    <location>
        <begin position="18"/>
        <end position="121"/>
    </location>
</feature>
<dbReference type="Pfam" id="PF00027">
    <property type="entry name" value="cNMP_binding"/>
    <property type="match status" value="1"/>
</dbReference>
<name>A0A1C3JVD4_9GAMM</name>